<feature type="region of interest" description="Disordered" evidence="1">
    <location>
        <begin position="36"/>
        <end position="84"/>
    </location>
</feature>
<dbReference type="AlphaFoldDB" id="A0AAV7X0A3"/>
<organism evidence="2 3">
    <name type="scientific">Pleurodeles waltl</name>
    <name type="common">Iberian ribbed newt</name>
    <dbReference type="NCBI Taxonomy" id="8319"/>
    <lineage>
        <taxon>Eukaryota</taxon>
        <taxon>Metazoa</taxon>
        <taxon>Chordata</taxon>
        <taxon>Craniata</taxon>
        <taxon>Vertebrata</taxon>
        <taxon>Euteleostomi</taxon>
        <taxon>Amphibia</taxon>
        <taxon>Batrachia</taxon>
        <taxon>Caudata</taxon>
        <taxon>Salamandroidea</taxon>
        <taxon>Salamandridae</taxon>
        <taxon>Pleurodelinae</taxon>
        <taxon>Pleurodeles</taxon>
    </lineage>
</organism>
<feature type="compositionally biased region" description="Acidic residues" evidence="1">
    <location>
        <begin position="72"/>
        <end position="84"/>
    </location>
</feature>
<reference evidence="2" key="1">
    <citation type="journal article" date="2022" name="bioRxiv">
        <title>Sequencing and chromosome-scale assembly of the giantPleurodeles waltlgenome.</title>
        <authorList>
            <person name="Brown T."/>
            <person name="Elewa A."/>
            <person name="Iarovenko S."/>
            <person name="Subramanian E."/>
            <person name="Araus A.J."/>
            <person name="Petzold A."/>
            <person name="Susuki M."/>
            <person name="Suzuki K.-i.T."/>
            <person name="Hayashi T."/>
            <person name="Toyoda A."/>
            <person name="Oliveira C."/>
            <person name="Osipova E."/>
            <person name="Leigh N.D."/>
            <person name="Simon A."/>
            <person name="Yun M.H."/>
        </authorList>
    </citation>
    <scope>NUCLEOTIDE SEQUENCE</scope>
    <source>
        <strain evidence="2">20211129_DDA</strain>
        <tissue evidence="2">Liver</tissue>
    </source>
</reference>
<protein>
    <submittedName>
        <fullName evidence="2">Uncharacterized protein</fullName>
    </submittedName>
</protein>
<name>A0AAV7X0A3_PLEWA</name>
<dbReference type="Proteomes" id="UP001066276">
    <property type="component" value="Chromosome 1_1"/>
</dbReference>
<keyword evidence="3" id="KW-1185">Reference proteome</keyword>
<comment type="caution">
    <text evidence="2">The sequence shown here is derived from an EMBL/GenBank/DDBJ whole genome shotgun (WGS) entry which is preliminary data.</text>
</comment>
<sequence length="84" mass="8961">MRDGCYCTRCTSALPPALLRAGCNVDVTFPLGLQTSDSASEAEEEVQDSGSEFSVRKESSDDEATLSADEGPVLEEDTDVPMVQ</sequence>
<evidence type="ECO:0000313" key="3">
    <source>
        <dbReference type="Proteomes" id="UP001066276"/>
    </source>
</evidence>
<evidence type="ECO:0000256" key="1">
    <source>
        <dbReference type="SAM" id="MobiDB-lite"/>
    </source>
</evidence>
<proteinExistence type="predicted"/>
<evidence type="ECO:0000313" key="2">
    <source>
        <dbReference type="EMBL" id="KAJ1217539.1"/>
    </source>
</evidence>
<accession>A0AAV7X0A3</accession>
<dbReference type="EMBL" id="JANPWB010000001">
    <property type="protein sequence ID" value="KAJ1217539.1"/>
    <property type="molecule type" value="Genomic_DNA"/>
</dbReference>
<gene>
    <name evidence="2" type="ORF">NDU88_005133</name>
</gene>